<gene>
    <name evidence="2" type="primary">LOC120254125</name>
</gene>
<proteinExistence type="predicted"/>
<evidence type="ECO:0000313" key="2">
    <source>
        <dbReference type="RefSeq" id="XP_039118201.1"/>
    </source>
</evidence>
<dbReference type="AlphaFoldDB" id="A0AB40AV93"/>
<dbReference type="GeneID" id="120254125"/>
<dbReference type="Proteomes" id="UP001515500">
    <property type="component" value="Unplaced"/>
</dbReference>
<dbReference type="RefSeq" id="XP_039118201.1">
    <property type="nucleotide sequence ID" value="XM_039262267.1"/>
</dbReference>
<keyword evidence="1" id="KW-1185">Reference proteome</keyword>
<sequence length="116" mass="12947">MVLRLNQMAKAKSVKKLKDAIQALQKSMSFSWGGSVAQPDECMPEDGIVVVPKDVKEGTLPCWQCMARGHPKRYVVSHWFLLRLLEMASEESGFSQAGGLALSCRPRELERIISDL</sequence>
<name>A0AB40AV93_DIOCR</name>
<reference evidence="2" key="1">
    <citation type="submission" date="2025-08" db="UniProtKB">
        <authorList>
            <consortium name="RefSeq"/>
        </authorList>
    </citation>
    <scope>IDENTIFICATION</scope>
</reference>
<organism evidence="1 2">
    <name type="scientific">Dioscorea cayennensis subsp. rotundata</name>
    <name type="common">White Guinea yam</name>
    <name type="synonym">Dioscorea rotundata</name>
    <dbReference type="NCBI Taxonomy" id="55577"/>
    <lineage>
        <taxon>Eukaryota</taxon>
        <taxon>Viridiplantae</taxon>
        <taxon>Streptophyta</taxon>
        <taxon>Embryophyta</taxon>
        <taxon>Tracheophyta</taxon>
        <taxon>Spermatophyta</taxon>
        <taxon>Magnoliopsida</taxon>
        <taxon>Liliopsida</taxon>
        <taxon>Dioscoreales</taxon>
        <taxon>Dioscoreaceae</taxon>
        <taxon>Dioscorea</taxon>
    </lineage>
</organism>
<accession>A0AB40AV93</accession>
<protein>
    <submittedName>
        <fullName evidence="2">Uncharacterized protein LOC120254125</fullName>
    </submittedName>
</protein>
<evidence type="ECO:0000313" key="1">
    <source>
        <dbReference type="Proteomes" id="UP001515500"/>
    </source>
</evidence>